<sequence>MVAETQLETVKNPKLTLIAFQLRNTLQSGNDPINTSDHLWEKCRELGIKLGSPQLKNLIKQLQKPDGKIGFASTDNNSNSDHIPLLKPDPNTFLDFYGKPGVNSPQIKGGVYPVQIHDTYAVDITLYRPEAVVKVSELQTFLNPDYCLNPDFINSDLGQTLLFWAEPMGAENQSDFINSCIRGLFPPTEAELLLKHPPGEGQLFGSPIFEYQTPTIHLLIWLNNSPETQQLESQGGYYEPLINLLCCRHKILYAYRQSRWCYQQAKQLYQQLSPHLQTIQELPETTRQKLDILKQELTKLPGLSFEYFNYIQQMKIHLNTIETNLRNYQTCVKNLENIAIPEDNLPFLQEFQAKARSIFIEQIEVDLEYLIPGQELFSELINTIRGLVEIEQTECDRSLEHTIQILGAGLGAGGIVASAVSGDIERGFLVKNDQHQYMLNPGISALFWSLLVFVVVGGVVGYVNGGLIEWYNSYLKKR</sequence>
<accession>A0A5M3T5X7</accession>
<evidence type="ECO:0000313" key="2">
    <source>
        <dbReference type="EMBL" id="GCE93206.1"/>
    </source>
</evidence>
<organism evidence="2 3">
    <name type="scientific">Limnospira platensis NIES-46</name>
    <dbReference type="NCBI Taxonomy" id="1236695"/>
    <lineage>
        <taxon>Bacteria</taxon>
        <taxon>Bacillati</taxon>
        <taxon>Cyanobacteriota</taxon>
        <taxon>Cyanophyceae</taxon>
        <taxon>Oscillatoriophycideae</taxon>
        <taxon>Oscillatoriales</taxon>
        <taxon>Sirenicapillariaceae</taxon>
        <taxon>Limnospira</taxon>
    </lineage>
</organism>
<keyword evidence="1" id="KW-1133">Transmembrane helix</keyword>
<reference evidence="2 3" key="1">
    <citation type="journal article" date="2019" name="J Genomics">
        <title>The Draft Genome of a Hydrogen-producing Cyanobacterium, Arthrospira platensis NIES-46.</title>
        <authorList>
            <person name="Suzuki S."/>
            <person name="Yamaguchi H."/>
            <person name="Kawachi M."/>
        </authorList>
    </citation>
    <scope>NUCLEOTIDE SEQUENCE [LARGE SCALE GENOMIC DNA]</scope>
    <source>
        <strain evidence="2 3">NIES-46</strain>
    </source>
</reference>
<dbReference type="GeneID" id="301682151"/>
<evidence type="ECO:0000256" key="1">
    <source>
        <dbReference type="SAM" id="Phobius"/>
    </source>
</evidence>
<gene>
    <name evidence="2" type="ORF">NIES46_12550</name>
</gene>
<name>A0A5M3T5X7_LIMPL</name>
<dbReference type="Proteomes" id="UP000326169">
    <property type="component" value="Unassembled WGS sequence"/>
</dbReference>
<feature type="transmembrane region" description="Helical" evidence="1">
    <location>
        <begin position="445"/>
        <end position="468"/>
    </location>
</feature>
<protein>
    <submittedName>
        <fullName evidence="2">Uncharacterized protein</fullName>
    </submittedName>
</protein>
<keyword evidence="1" id="KW-0472">Membrane</keyword>
<dbReference type="EMBL" id="BIMW01000065">
    <property type="protein sequence ID" value="GCE93206.1"/>
    <property type="molecule type" value="Genomic_DNA"/>
</dbReference>
<comment type="caution">
    <text evidence="2">The sequence shown here is derived from an EMBL/GenBank/DDBJ whole genome shotgun (WGS) entry which is preliminary data.</text>
</comment>
<evidence type="ECO:0000313" key="3">
    <source>
        <dbReference type="Proteomes" id="UP000326169"/>
    </source>
</evidence>
<keyword evidence="3" id="KW-1185">Reference proteome</keyword>
<dbReference type="RefSeq" id="WP_006617955.1">
    <property type="nucleotide sequence ID" value="NZ_BIMW01000065.1"/>
</dbReference>
<keyword evidence="1" id="KW-0812">Transmembrane</keyword>
<proteinExistence type="predicted"/>